<evidence type="ECO:0000313" key="4">
    <source>
        <dbReference type="Proteomes" id="UP000487117"/>
    </source>
</evidence>
<dbReference type="InterPro" id="IPR019180">
    <property type="entry name" value="Oxidoreductase-like_N"/>
</dbReference>
<proteinExistence type="predicted"/>
<dbReference type="AlphaFoldDB" id="A0A7V8FHJ6"/>
<gene>
    <name evidence="3" type="ORF">GAK31_01459</name>
</gene>
<organism evidence="3 4">
    <name type="scientific">Stenotrophomonas maltophilia</name>
    <name type="common">Pseudomonas maltophilia</name>
    <name type="synonym">Xanthomonas maltophilia</name>
    <dbReference type="NCBI Taxonomy" id="40324"/>
    <lineage>
        <taxon>Bacteria</taxon>
        <taxon>Pseudomonadati</taxon>
        <taxon>Pseudomonadota</taxon>
        <taxon>Gammaproteobacteria</taxon>
        <taxon>Lysobacterales</taxon>
        <taxon>Lysobacteraceae</taxon>
        <taxon>Stenotrophomonas</taxon>
        <taxon>Stenotrophomonas maltophilia group</taxon>
    </lineage>
</organism>
<comment type="caution">
    <text evidence="3">The sequence shown here is derived from an EMBL/GenBank/DDBJ whole genome shotgun (WGS) entry which is preliminary data.</text>
</comment>
<dbReference type="PANTHER" id="PTHR21193">
    <property type="entry name" value="OXIDOREDUCTASE-LIKE DOMAIN-CONTAINING PROTEIN 1"/>
    <property type="match status" value="1"/>
</dbReference>
<sequence length="65" mass="7249">MTVTDFPPDAAADRDPRPLPPEEPGPNECCGSGCPLCVLDLYADELQRYRRELAAWLQRHPEATP</sequence>
<dbReference type="InterPro" id="IPR039251">
    <property type="entry name" value="OXLD1"/>
</dbReference>
<accession>A0A7V8FHJ6</accession>
<feature type="domain" description="Oxidoreductase-like" evidence="2">
    <location>
        <begin position="18"/>
        <end position="55"/>
    </location>
</feature>
<reference evidence="4" key="1">
    <citation type="journal article" date="2020" name="MBio">
        <title>Horizontal gene transfer to a defensive symbiont with a reduced genome amongst a multipartite beetle microbiome.</title>
        <authorList>
            <person name="Waterworth S.C."/>
            <person name="Florez L.V."/>
            <person name="Rees E.R."/>
            <person name="Hertweck C."/>
            <person name="Kaltenpoth M."/>
            <person name="Kwan J.C."/>
        </authorList>
    </citation>
    <scope>NUCLEOTIDE SEQUENCE [LARGE SCALE GENOMIC DNA]</scope>
</reference>
<dbReference type="Proteomes" id="UP000487117">
    <property type="component" value="Unassembled WGS sequence"/>
</dbReference>
<dbReference type="EMBL" id="WNDS01000002">
    <property type="protein sequence ID" value="KAF1015975.1"/>
    <property type="molecule type" value="Genomic_DNA"/>
</dbReference>
<name>A0A7V8FHJ6_STEMA</name>
<dbReference type="PANTHER" id="PTHR21193:SF3">
    <property type="entry name" value="OXIDOREDUCTASE-LIKE DOMAIN-CONTAINING PROTEIN 1"/>
    <property type="match status" value="1"/>
</dbReference>
<feature type="region of interest" description="Disordered" evidence="1">
    <location>
        <begin position="1"/>
        <end position="28"/>
    </location>
</feature>
<dbReference type="Pfam" id="PF09791">
    <property type="entry name" value="Oxidored-like"/>
    <property type="match status" value="1"/>
</dbReference>
<evidence type="ECO:0000259" key="2">
    <source>
        <dbReference type="Pfam" id="PF09791"/>
    </source>
</evidence>
<evidence type="ECO:0000313" key="3">
    <source>
        <dbReference type="EMBL" id="KAF1015975.1"/>
    </source>
</evidence>
<evidence type="ECO:0000256" key="1">
    <source>
        <dbReference type="SAM" id="MobiDB-lite"/>
    </source>
</evidence>
<protein>
    <recommendedName>
        <fullName evidence="2">Oxidoreductase-like domain-containing protein</fullName>
    </recommendedName>
</protein>